<protein>
    <submittedName>
        <fullName evidence="1">Uncharacterized protein</fullName>
    </submittedName>
</protein>
<evidence type="ECO:0000313" key="2">
    <source>
        <dbReference type="Proteomes" id="UP000375525"/>
    </source>
</evidence>
<dbReference type="Proteomes" id="UP000375525">
    <property type="component" value="Unassembled WGS sequence"/>
</dbReference>
<dbReference type="RefSeq" id="WP_150782501.1">
    <property type="nucleotide sequence ID" value="NZ_CABVIH010000040.1"/>
</dbReference>
<name>A0A5E7Q4Y6_PSEFL</name>
<dbReference type="OrthoDB" id="5574012at2"/>
<proteinExistence type="predicted"/>
<sequence>MAFSQEQFEALEAAIAEGVTTVTWGGAGQTKTVTYRSLSELVRIYNMIGRSLGLIASTPRVTFSSFTKGFQYVGGGSGQGSFCGCCGGYHIAGGSCGCHG</sequence>
<reference evidence="1 2" key="1">
    <citation type="submission" date="2019-09" db="EMBL/GenBank/DDBJ databases">
        <authorList>
            <person name="Chandra G."/>
            <person name="Truman W A."/>
        </authorList>
    </citation>
    <scope>NUCLEOTIDE SEQUENCE [LARGE SCALE GENOMIC DNA]</scope>
    <source>
        <strain evidence="1">PS880</strain>
    </source>
</reference>
<evidence type="ECO:0000313" key="1">
    <source>
        <dbReference type="EMBL" id="VVP57196.1"/>
    </source>
</evidence>
<gene>
    <name evidence="1" type="ORF">PS880_05790</name>
</gene>
<organism evidence="1 2">
    <name type="scientific">Pseudomonas fluorescens</name>
    <dbReference type="NCBI Taxonomy" id="294"/>
    <lineage>
        <taxon>Bacteria</taxon>
        <taxon>Pseudomonadati</taxon>
        <taxon>Pseudomonadota</taxon>
        <taxon>Gammaproteobacteria</taxon>
        <taxon>Pseudomonadales</taxon>
        <taxon>Pseudomonadaceae</taxon>
        <taxon>Pseudomonas</taxon>
    </lineage>
</organism>
<dbReference type="AlphaFoldDB" id="A0A5E7Q4Y6"/>
<accession>A0A5E7Q4Y6</accession>
<dbReference type="NCBIfam" id="NF047331">
    <property type="entry name" value="phage_HTJ"/>
    <property type="match status" value="1"/>
</dbReference>
<dbReference type="EMBL" id="CABVIH010000040">
    <property type="protein sequence ID" value="VVP57196.1"/>
    <property type="molecule type" value="Genomic_DNA"/>
</dbReference>